<dbReference type="GO" id="GO:0004662">
    <property type="term" value="F:CAAX-protein geranylgeranyltransferase activity"/>
    <property type="evidence" value="ECO:0007669"/>
    <property type="project" value="TreeGrafter"/>
</dbReference>
<dbReference type="PANTHER" id="PTHR11774:SF4">
    <property type="entry name" value="GERANYLGERANYL TRANSFERASE TYPE-1 SUBUNIT BETA"/>
    <property type="match status" value="1"/>
</dbReference>
<evidence type="ECO:0000256" key="7">
    <source>
        <dbReference type="ARBA" id="ARBA00022833"/>
    </source>
</evidence>
<dbReference type="InterPro" id="IPR008930">
    <property type="entry name" value="Terpenoid_cyclase/PrenylTrfase"/>
</dbReference>
<keyword evidence="7" id="KW-0862">Zinc</keyword>
<evidence type="ECO:0000256" key="6">
    <source>
        <dbReference type="ARBA" id="ARBA00022737"/>
    </source>
</evidence>
<dbReference type="Pfam" id="PF00432">
    <property type="entry name" value="Prenyltrans"/>
    <property type="match status" value="1"/>
</dbReference>
<accession>A0A5K3EN66</accession>
<keyword evidence="4" id="KW-0808">Transferase</keyword>
<proteinExistence type="inferred from homology"/>
<organism evidence="9">
    <name type="scientific">Mesocestoides corti</name>
    <name type="common">Flatworm</name>
    <dbReference type="NCBI Taxonomy" id="53468"/>
    <lineage>
        <taxon>Eukaryota</taxon>
        <taxon>Metazoa</taxon>
        <taxon>Spiralia</taxon>
        <taxon>Lophotrochozoa</taxon>
        <taxon>Platyhelminthes</taxon>
        <taxon>Cestoda</taxon>
        <taxon>Eucestoda</taxon>
        <taxon>Cyclophyllidea</taxon>
        <taxon>Mesocestoididae</taxon>
        <taxon>Mesocestoides</taxon>
    </lineage>
</organism>
<evidence type="ECO:0000256" key="3">
    <source>
        <dbReference type="ARBA" id="ARBA00022602"/>
    </source>
</evidence>
<dbReference type="SUPFAM" id="SSF48239">
    <property type="entry name" value="Terpenoid cyclases/Protein prenyltransferases"/>
    <property type="match status" value="1"/>
</dbReference>
<dbReference type="PANTHER" id="PTHR11774">
    <property type="entry name" value="GERANYLGERANYL TRANSFERASE TYPE BETA SUBUNIT"/>
    <property type="match status" value="1"/>
</dbReference>
<protein>
    <submittedName>
        <fullName evidence="9">Geranylgeranyl transferase type I subunit beta</fullName>
    </submittedName>
</protein>
<dbReference type="InterPro" id="IPR045089">
    <property type="entry name" value="PGGT1B-like"/>
</dbReference>
<evidence type="ECO:0000259" key="8">
    <source>
        <dbReference type="Pfam" id="PF00432"/>
    </source>
</evidence>
<dbReference type="WBParaSite" id="MCU_001815-RA">
    <property type="protein sequence ID" value="MCU_001815-RA"/>
    <property type="gene ID" value="MCU_001815"/>
</dbReference>
<dbReference type="InterPro" id="IPR001330">
    <property type="entry name" value="Prenyltrans"/>
</dbReference>
<dbReference type="GO" id="GO:0005953">
    <property type="term" value="C:CAAX-protein geranylgeranyltransferase complex"/>
    <property type="evidence" value="ECO:0007669"/>
    <property type="project" value="TreeGrafter"/>
</dbReference>
<comment type="similarity">
    <text evidence="2">Belongs to the protein prenyltransferase subunit beta family.</text>
</comment>
<evidence type="ECO:0000256" key="4">
    <source>
        <dbReference type="ARBA" id="ARBA00022679"/>
    </source>
</evidence>
<keyword evidence="5" id="KW-0479">Metal-binding</keyword>
<feature type="domain" description="Prenyltransferase alpha-alpha toroid" evidence="8">
    <location>
        <begin position="5"/>
        <end position="287"/>
    </location>
</feature>
<evidence type="ECO:0000313" key="9">
    <source>
        <dbReference type="WBParaSite" id="MCU_001815-RA"/>
    </source>
</evidence>
<reference evidence="9" key="1">
    <citation type="submission" date="2019-11" db="UniProtKB">
        <authorList>
            <consortium name="WormBaseParasite"/>
        </authorList>
    </citation>
    <scope>IDENTIFICATION</scope>
</reference>
<evidence type="ECO:0000256" key="5">
    <source>
        <dbReference type="ARBA" id="ARBA00022723"/>
    </source>
</evidence>
<dbReference type="GO" id="GO:0046872">
    <property type="term" value="F:metal ion binding"/>
    <property type="evidence" value="ECO:0007669"/>
    <property type="project" value="UniProtKB-KW"/>
</dbReference>
<comment type="cofactor">
    <cofactor evidence="1">
        <name>Zn(2+)</name>
        <dbReference type="ChEBI" id="CHEBI:29105"/>
    </cofactor>
</comment>
<name>A0A5K3EN66_MESCO</name>
<keyword evidence="6" id="KW-0677">Repeat</keyword>
<evidence type="ECO:0000256" key="2">
    <source>
        <dbReference type="ARBA" id="ARBA00010497"/>
    </source>
</evidence>
<sequence length="367" mass="40423">MDAHSISGLALLNELSVIDSEHFIDFIYGHQIHPSKEYGTSRCGFRGSTFIGSPLELGDKHDSYPSLPYDSCHVTTDYSALVALLILGDDLGRVNRQAVVDGILALQTCNGNLMNGSLFCPEFDARFIFSAVASAYILDKLDQLNLDAFEKFFVGSITYEGAFGKLPKLESHAGITYCALASLKLMNRLDKVFPAGSFQRQKLINWLLSRQRGGFNGRSQKEPDTCYTFWVGASLKMLDAHKYVEKKSLLEFVCSSYDPIVGGFMRSPDASVDLLHSYMTLAGLSCLLIDPLSPEIAGMPSPSLSESLNDLQLTDPPSLAVFRHLCQIVHDDGGTGLEPLVPELNLPLSTFKRLKDIHAKWRSVSQS</sequence>
<dbReference type="AlphaFoldDB" id="A0A5K3EN66"/>
<dbReference type="Gene3D" id="1.50.10.20">
    <property type="match status" value="1"/>
</dbReference>
<keyword evidence="3" id="KW-0637">Prenyltransferase</keyword>
<evidence type="ECO:0000256" key="1">
    <source>
        <dbReference type="ARBA" id="ARBA00001947"/>
    </source>
</evidence>